<keyword evidence="2" id="KW-1185">Reference proteome</keyword>
<name>A0AA88JE99_FICCA</name>
<dbReference type="EMBL" id="BTGU01013740">
    <property type="protein sequence ID" value="GMN70834.1"/>
    <property type="molecule type" value="Genomic_DNA"/>
</dbReference>
<dbReference type="Proteomes" id="UP001187192">
    <property type="component" value="Unassembled WGS sequence"/>
</dbReference>
<sequence length="53" mass="5885">SNILNINNNNNFDFCVSIFLNLGQTPLDGAHGGSNTRARLEARGCRLLRQDPR</sequence>
<reference evidence="1" key="1">
    <citation type="submission" date="2023-07" db="EMBL/GenBank/DDBJ databases">
        <title>draft genome sequence of fig (Ficus carica).</title>
        <authorList>
            <person name="Takahashi T."/>
            <person name="Nishimura K."/>
        </authorList>
    </citation>
    <scope>NUCLEOTIDE SEQUENCE</scope>
</reference>
<proteinExistence type="predicted"/>
<organism evidence="1 2">
    <name type="scientific">Ficus carica</name>
    <name type="common">Common fig</name>
    <dbReference type="NCBI Taxonomy" id="3494"/>
    <lineage>
        <taxon>Eukaryota</taxon>
        <taxon>Viridiplantae</taxon>
        <taxon>Streptophyta</taxon>
        <taxon>Embryophyta</taxon>
        <taxon>Tracheophyta</taxon>
        <taxon>Spermatophyta</taxon>
        <taxon>Magnoliopsida</taxon>
        <taxon>eudicotyledons</taxon>
        <taxon>Gunneridae</taxon>
        <taxon>Pentapetalae</taxon>
        <taxon>rosids</taxon>
        <taxon>fabids</taxon>
        <taxon>Rosales</taxon>
        <taxon>Moraceae</taxon>
        <taxon>Ficeae</taxon>
        <taxon>Ficus</taxon>
    </lineage>
</organism>
<feature type="non-terminal residue" evidence="1">
    <location>
        <position position="1"/>
    </location>
</feature>
<gene>
    <name evidence="1" type="ORF">TIFTF001_053992</name>
</gene>
<evidence type="ECO:0000313" key="1">
    <source>
        <dbReference type="EMBL" id="GMN70834.1"/>
    </source>
</evidence>
<evidence type="ECO:0000313" key="2">
    <source>
        <dbReference type="Proteomes" id="UP001187192"/>
    </source>
</evidence>
<dbReference type="AlphaFoldDB" id="A0AA88JE99"/>
<protein>
    <submittedName>
        <fullName evidence="1">Uncharacterized protein</fullName>
    </submittedName>
</protein>
<accession>A0AA88JE99</accession>
<comment type="caution">
    <text evidence="1">The sequence shown here is derived from an EMBL/GenBank/DDBJ whole genome shotgun (WGS) entry which is preliminary data.</text>
</comment>